<proteinExistence type="predicted"/>
<reference evidence="4 5" key="1">
    <citation type="submission" date="2019-08" db="EMBL/GenBank/DDBJ databases">
        <authorList>
            <person name="Wang G."/>
            <person name="Xu Z."/>
        </authorList>
    </citation>
    <scope>NUCLEOTIDE SEQUENCE [LARGE SCALE GENOMIC DNA]</scope>
    <source>
        <strain evidence="4 5">ZX</strain>
    </source>
</reference>
<dbReference type="EMBL" id="VTOU01000004">
    <property type="protein sequence ID" value="TZG24924.1"/>
    <property type="molecule type" value="Genomic_DNA"/>
</dbReference>
<evidence type="ECO:0000313" key="4">
    <source>
        <dbReference type="EMBL" id="TZG24924.1"/>
    </source>
</evidence>
<accession>A0A5D9BZQ4</accession>
<evidence type="ECO:0000259" key="3">
    <source>
        <dbReference type="PROSITE" id="PS51186"/>
    </source>
</evidence>
<dbReference type="SUPFAM" id="SSF55729">
    <property type="entry name" value="Acyl-CoA N-acyltransferases (Nat)"/>
    <property type="match status" value="1"/>
</dbReference>
<evidence type="ECO:0000256" key="2">
    <source>
        <dbReference type="ARBA" id="ARBA00023315"/>
    </source>
</evidence>
<organism evidence="4 5">
    <name type="scientific">Sphingomonas montanisoli</name>
    <dbReference type="NCBI Taxonomy" id="2606412"/>
    <lineage>
        <taxon>Bacteria</taxon>
        <taxon>Pseudomonadati</taxon>
        <taxon>Pseudomonadota</taxon>
        <taxon>Alphaproteobacteria</taxon>
        <taxon>Sphingomonadales</taxon>
        <taxon>Sphingomonadaceae</taxon>
        <taxon>Sphingomonas</taxon>
    </lineage>
</organism>
<dbReference type="InterPro" id="IPR050832">
    <property type="entry name" value="Bact_Acetyltransf"/>
</dbReference>
<feature type="domain" description="N-acetyltransferase" evidence="3">
    <location>
        <begin position="1"/>
        <end position="142"/>
    </location>
</feature>
<dbReference type="Gene3D" id="3.40.630.30">
    <property type="match status" value="1"/>
</dbReference>
<dbReference type="GO" id="GO:0016747">
    <property type="term" value="F:acyltransferase activity, transferring groups other than amino-acyl groups"/>
    <property type="evidence" value="ECO:0007669"/>
    <property type="project" value="InterPro"/>
</dbReference>
<evidence type="ECO:0000313" key="5">
    <source>
        <dbReference type="Proteomes" id="UP000322077"/>
    </source>
</evidence>
<comment type="caution">
    <text evidence="4">The sequence shown here is derived from an EMBL/GenBank/DDBJ whole genome shotgun (WGS) entry which is preliminary data.</text>
</comment>
<dbReference type="AlphaFoldDB" id="A0A5D9BZQ4"/>
<name>A0A5D9BZQ4_9SPHN</name>
<dbReference type="Proteomes" id="UP000322077">
    <property type="component" value="Unassembled WGS sequence"/>
</dbReference>
<dbReference type="PROSITE" id="PS51186">
    <property type="entry name" value="GNAT"/>
    <property type="match status" value="1"/>
</dbReference>
<sequence>MHVRRAQPSDADALTALMKASSAYQGDYAVILANYAIDAAQITRDHIYIATDDDGRPTAFYSITTDPEPELDLMFVVDAAQGTGLGRDLFAHMRRVAAQIGIGDLKIVSHPPALGFYLRQGAARVGTMPPTPTAAWERPILRLAVA</sequence>
<dbReference type="PANTHER" id="PTHR43877">
    <property type="entry name" value="AMINOALKYLPHOSPHONATE N-ACETYLTRANSFERASE-RELATED-RELATED"/>
    <property type="match status" value="1"/>
</dbReference>
<evidence type="ECO:0000256" key="1">
    <source>
        <dbReference type="ARBA" id="ARBA00022679"/>
    </source>
</evidence>
<dbReference type="Pfam" id="PF13673">
    <property type="entry name" value="Acetyltransf_10"/>
    <property type="match status" value="1"/>
</dbReference>
<protein>
    <submittedName>
        <fullName evidence="4">GNAT family N-acetyltransferase</fullName>
    </submittedName>
</protein>
<dbReference type="InterPro" id="IPR000182">
    <property type="entry name" value="GNAT_dom"/>
</dbReference>
<dbReference type="CDD" id="cd04301">
    <property type="entry name" value="NAT_SF"/>
    <property type="match status" value="1"/>
</dbReference>
<gene>
    <name evidence="4" type="ORF">FYJ91_16735</name>
</gene>
<dbReference type="PANTHER" id="PTHR43877:SF2">
    <property type="entry name" value="AMINOALKYLPHOSPHONATE N-ACETYLTRANSFERASE-RELATED"/>
    <property type="match status" value="1"/>
</dbReference>
<keyword evidence="1 4" id="KW-0808">Transferase</keyword>
<dbReference type="InterPro" id="IPR016181">
    <property type="entry name" value="Acyl_CoA_acyltransferase"/>
</dbReference>
<keyword evidence="2" id="KW-0012">Acyltransferase</keyword>
<keyword evidence="5" id="KW-1185">Reference proteome</keyword>